<comment type="caution">
    <text evidence="1">The sequence shown here is derived from an EMBL/GenBank/DDBJ whole genome shotgun (WGS) entry which is preliminary data.</text>
</comment>
<evidence type="ECO:0008006" key="3">
    <source>
        <dbReference type="Google" id="ProtNLM"/>
    </source>
</evidence>
<dbReference type="EMBL" id="JACSQB010000053">
    <property type="protein sequence ID" value="MBD8046966.1"/>
    <property type="molecule type" value="Genomic_DNA"/>
</dbReference>
<gene>
    <name evidence="1" type="ORF">H9637_07925</name>
</gene>
<keyword evidence="2" id="KW-1185">Reference proteome</keyword>
<name>A0ABR8YRT3_9CLOT</name>
<evidence type="ECO:0000313" key="1">
    <source>
        <dbReference type="EMBL" id="MBD8046966.1"/>
    </source>
</evidence>
<proteinExistence type="predicted"/>
<reference evidence="1 2" key="1">
    <citation type="submission" date="2020-08" db="EMBL/GenBank/DDBJ databases">
        <title>A Genomic Blueprint of the Chicken Gut Microbiome.</title>
        <authorList>
            <person name="Gilroy R."/>
            <person name="Ravi A."/>
            <person name="Getino M."/>
            <person name="Pursley I."/>
            <person name="Horton D.L."/>
            <person name="Alikhan N.-F."/>
            <person name="Baker D."/>
            <person name="Gharbi K."/>
            <person name="Hall N."/>
            <person name="Watson M."/>
            <person name="Adriaenssens E.M."/>
            <person name="Foster-Nyarko E."/>
            <person name="Jarju S."/>
            <person name="Secka A."/>
            <person name="Antonio M."/>
            <person name="Oren A."/>
            <person name="Chaudhuri R."/>
            <person name="La Ragione R.M."/>
            <person name="Hildebrand F."/>
            <person name="Pallen M.J."/>
        </authorList>
    </citation>
    <scope>NUCLEOTIDE SEQUENCE [LARGE SCALE GENOMIC DNA]</scope>
    <source>
        <strain evidence="1 2">N37</strain>
    </source>
</reference>
<protein>
    <recommendedName>
        <fullName evidence="3">Resolvase/invertase-type recombinase catalytic domain-containing protein</fullName>
    </recommendedName>
</protein>
<sequence length="127" mass="15022">MEVLNKIKDRNIGLYIRKENYNENLSTGYGRLQWLRHELEEHKGEIKLYIDEYDSVFRFSELMSDIKDGEIEGLLLWSIEDIRPNLIFSLGMECKSNNIPIVSFCESDEWINELVENQKSFKDKNVG</sequence>
<organism evidence="1 2">
    <name type="scientific">Clostridium faecium</name>
    <dbReference type="NCBI Taxonomy" id="2762223"/>
    <lineage>
        <taxon>Bacteria</taxon>
        <taxon>Bacillati</taxon>
        <taxon>Bacillota</taxon>
        <taxon>Clostridia</taxon>
        <taxon>Eubacteriales</taxon>
        <taxon>Clostridiaceae</taxon>
        <taxon>Clostridium</taxon>
    </lineage>
</organism>
<accession>A0ABR8YRT3</accession>
<dbReference type="RefSeq" id="WP_191739940.1">
    <property type="nucleotide sequence ID" value="NZ_JACSQB010000053.1"/>
</dbReference>
<dbReference type="Proteomes" id="UP000627166">
    <property type="component" value="Unassembled WGS sequence"/>
</dbReference>
<evidence type="ECO:0000313" key="2">
    <source>
        <dbReference type="Proteomes" id="UP000627166"/>
    </source>
</evidence>